<reference evidence="3" key="1">
    <citation type="journal article" date="2014" name="Front. Microbiol.">
        <title>High frequency of phylogenetically diverse reductive dehalogenase-homologous genes in deep subseafloor sedimentary metagenomes.</title>
        <authorList>
            <person name="Kawai M."/>
            <person name="Futagami T."/>
            <person name="Toyoda A."/>
            <person name="Takaki Y."/>
            <person name="Nishi S."/>
            <person name="Hori S."/>
            <person name="Arai W."/>
            <person name="Tsubouchi T."/>
            <person name="Morono Y."/>
            <person name="Uchiyama I."/>
            <person name="Ito T."/>
            <person name="Fujiyama A."/>
            <person name="Inagaki F."/>
            <person name="Takami H."/>
        </authorList>
    </citation>
    <scope>NUCLEOTIDE SEQUENCE</scope>
    <source>
        <strain evidence="3">Expedition CK06-06</strain>
    </source>
</reference>
<gene>
    <name evidence="3" type="ORF">S12H4_28060</name>
</gene>
<evidence type="ECO:0000313" key="3">
    <source>
        <dbReference type="EMBL" id="GAJ01583.1"/>
    </source>
</evidence>
<dbReference type="GO" id="GO:0006542">
    <property type="term" value="P:glutamine biosynthetic process"/>
    <property type="evidence" value="ECO:0007669"/>
    <property type="project" value="InterPro"/>
</dbReference>
<comment type="similarity">
    <text evidence="1">Belongs to the glutamine synthetase family.</text>
</comment>
<accession>X1T8B2</accession>
<dbReference type="Pfam" id="PF03951">
    <property type="entry name" value="Gln-synt_N"/>
    <property type="match status" value="1"/>
</dbReference>
<feature type="domain" description="GS beta-grasp" evidence="2">
    <location>
        <begin position="17"/>
        <end position="102"/>
    </location>
</feature>
<proteinExistence type="inferred from homology"/>
<evidence type="ECO:0000256" key="1">
    <source>
        <dbReference type="ARBA" id="ARBA00009897"/>
    </source>
</evidence>
<dbReference type="PROSITE" id="PS51986">
    <property type="entry name" value="GS_BETA_GRASP"/>
    <property type="match status" value="1"/>
</dbReference>
<dbReference type="EMBL" id="BARW01016066">
    <property type="protein sequence ID" value="GAJ01583.1"/>
    <property type="molecule type" value="Genomic_DNA"/>
</dbReference>
<organism evidence="3">
    <name type="scientific">marine sediment metagenome</name>
    <dbReference type="NCBI Taxonomy" id="412755"/>
    <lineage>
        <taxon>unclassified sequences</taxon>
        <taxon>metagenomes</taxon>
        <taxon>ecological metagenomes</taxon>
    </lineage>
</organism>
<dbReference type="GO" id="GO:0004356">
    <property type="term" value="F:glutamine synthetase activity"/>
    <property type="evidence" value="ECO:0007669"/>
    <property type="project" value="InterPro"/>
</dbReference>
<dbReference type="SUPFAM" id="SSF54368">
    <property type="entry name" value="Glutamine synthetase, N-terminal domain"/>
    <property type="match status" value="1"/>
</dbReference>
<dbReference type="GO" id="GO:0005737">
    <property type="term" value="C:cytoplasm"/>
    <property type="evidence" value="ECO:0007669"/>
    <property type="project" value="TreeGrafter"/>
</dbReference>
<dbReference type="AlphaFoldDB" id="X1T8B2"/>
<dbReference type="InterPro" id="IPR036651">
    <property type="entry name" value="Gln_synt_N_sf"/>
</dbReference>
<dbReference type="PANTHER" id="PTHR43407:SF1">
    <property type="entry name" value="LENGSIN"/>
    <property type="match status" value="1"/>
</dbReference>
<dbReference type="InterPro" id="IPR008147">
    <property type="entry name" value="Gln_synt_N"/>
</dbReference>
<protein>
    <recommendedName>
        <fullName evidence="2">GS beta-grasp domain-containing protein</fullName>
    </recommendedName>
</protein>
<name>X1T8B2_9ZZZZ</name>
<dbReference type="PANTHER" id="PTHR43407">
    <property type="entry name" value="GLUTAMINE SYNTHETASE"/>
    <property type="match status" value="1"/>
</dbReference>
<sequence length="139" mass="16018">MFECRTKEDVLKVVKEQDVSFIQFWFTDVLGMLKTFSISPSELEEGLTEGMGFDGSSIQGFARIEESDMIAKPDPTTFQIISWRPSDRPIARMFCDILNPDGTPYEGDPRYVLKCMLKKVGVLKIWFWNMINPIVLPNR</sequence>
<dbReference type="Gene3D" id="3.10.20.70">
    <property type="entry name" value="Glutamine synthetase, N-terminal domain"/>
    <property type="match status" value="1"/>
</dbReference>
<comment type="caution">
    <text evidence="3">The sequence shown here is derived from an EMBL/GenBank/DDBJ whole genome shotgun (WGS) entry which is preliminary data.</text>
</comment>
<dbReference type="GO" id="GO:0016020">
    <property type="term" value="C:membrane"/>
    <property type="evidence" value="ECO:0007669"/>
    <property type="project" value="TreeGrafter"/>
</dbReference>
<evidence type="ECO:0000259" key="2">
    <source>
        <dbReference type="PROSITE" id="PS51986"/>
    </source>
</evidence>